<reference evidence="5 6" key="1">
    <citation type="journal article" date="2015" name="Nature">
        <title>rRNA introns, odd ribosomes, and small enigmatic genomes across a large radiation of phyla.</title>
        <authorList>
            <person name="Brown C.T."/>
            <person name="Hug L.A."/>
            <person name="Thomas B.C."/>
            <person name="Sharon I."/>
            <person name="Castelle C.J."/>
            <person name="Singh A."/>
            <person name="Wilkins M.J."/>
            <person name="Williams K.H."/>
            <person name="Banfield J.F."/>
        </authorList>
    </citation>
    <scope>NUCLEOTIDE SEQUENCE [LARGE SCALE GENOMIC DNA]</scope>
</reference>
<dbReference type="Proteomes" id="UP000034492">
    <property type="component" value="Unassembled WGS sequence"/>
</dbReference>
<evidence type="ECO:0000256" key="3">
    <source>
        <dbReference type="ARBA" id="ARBA00023274"/>
    </source>
</evidence>
<evidence type="ECO:0000256" key="2">
    <source>
        <dbReference type="ARBA" id="ARBA00022980"/>
    </source>
</evidence>
<protein>
    <recommendedName>
        <fullName evidence="4">Small ribosomal subunit protein bS21</fullName>
    </recommendedName>
</protein>
<dbReference type="GO" id="GO:0003735">
    <property type="term" value="F:structural constituent of ribosome"/>
    <property type="evidence" value="ECO:0007669"/>
    <property type="project" value="InterPro"/>
</dbReference>
<accession>A0A0G0H6Z6</accession>
<organism evidence="5 6">
    <name type="scientific">Candidatus Daviesbacteria bacterium GW2011_GWB1_36_5</name>
    <dbReference type="NCBI Taxonomy" id="1618426"/>
    <lineage>
        <taxon>Bacteria</taxon>
        <taxon>Candidatus Daviesiibacteriota</taxon>
    </lineage>
</organism>
<dbReference type="InterPro" id="IPR001911">
    <property type="entry name" value="Ribosomal_bS21"/>
</dbReference>
<keyword evidence="3" id="KW-0687">Ribonucleoprotein</keyword>
<comment type="similarity">
    <text evidence="1">Belongs to the bacterial ribosomal protein bS21 family.</text>
</comment>
<name>A0A0G0H6Z6_9BACT</name>
<dbReference type="GO" id="GO:1990904">
    <property type="term" value="C:ribonucleoprotein complex"/>
    <property type="evidence" value="ECO:0007669"/>
    <property type="project" value="UniProtKB-KW"/>
</dbReference>
<dbReference type="GO" id="GO:0006412">
    <property type="term" value="P:translation"/>
    <property type="evidence" value="ECO:0007669"/>
    <property type="project" value="InterPro"/>
</dbReference>
<proteinExistence type="inferred from homology"/>
<evidence type="ECO:0000256" key="4">
    <source>
        <dbReference type="ARBA" id="ARBA00035135"/>
    </source>
</evidence>
<sequence>MSIIVRATGNDNSDAVIRKFQKRVVLEKVVQEYRDIMFHKKNSEKRKEMLAERRRKIRRAQRLANQ</sequence>
<gene>
    <name evidence="5" type="ORF">US19_C0036G0013</name>
</gene>
<evidence type="ECO:0000313" key="6">
    <source>
        <dbReference type="Proteomes" id="UP000034492"/>
    </source>
</evidence>
<evidence type="ECO:0000256" key="1">
    <source>
        <dbReference type="ARBA" id="ARBA00006640"/>
    </source>
</evidence>
<dbReference type="AlphaFoldDB" id="A0A0G0H6Z6"/>
<evidence type="ECO:0000313" key="5">
    <source>
        <dbReference type="EMBL" id="KKQ07854.1"/>
    </source>
</evidence>
<comment type="caution">
    <text evidence="5">The sequence shown here is derived from an EMBL/GenBank/DDBJ whole genome shotgun (WGS) entry which is preliminary data.</text>
</comment>
<dbReference type="EMBL" id="LBSA01000036">
    <property type="protein sequence ID" value="KKQ07854.1"/>
    <property type="molecule type" value="Genomic_DNA"/>
</dbReference>
<keyword evidence="2" id="KW-0689">Ribosomal protein</keyword>
<dbReference type="Pfam" id="PF01165">
    <property type="entry name" value="Ribosomal_S21"/>
    <property type="match status" value="1"/>
</dbReference>
<dbReference type="NCBIfam" id="TIGR00030">
    <property type="entry name" value="S21p"/>
    <property type="match status" value="1"/>
</dbReference>
<dbReference type="GO" id="GO:0005840">
    <property type="term" value="C:ribosome"/>
    <property type="evidence" value="ECO:0007669"/>
    <property type="project" value="UniProtKB-KW"/>
</dbReference>